<dbReference type="PANTHER" id="PTHR40788:SF1">
    <property type="entry name" value="IPA PROTEIN"/>
    <property type="match status" value="1"/>
</dbReference>
<proteinExistence type="predicted"/>
<evidence type="ECO:0008006" key="3">
    <source>
        <dbReference type="Google" id="ProtNLM"/>
    </source>
</evidence>
<gene>
    <name evidence="1" type="ORF">LTR97_002608</name>
</gene>
<dbReference type="Proteomes" id="UP001310594">
    <property type="component" value="Unassembled WGS sequence"/>
</dbReference>
<accession>A0AAN7ZQ72</accession>
<dbReference type="PANTHER" id="PTHR40788">
    <property type="entry name" value="CLR5 DOMAIN-CONTAINING PROTEIN-RELATED"/>
    <property type="match status" value="1"/>
</dbReference>
<dbReference type="EMBL" id="JAVRQU010000003">
    <property type="protein sequence ID" value="KAK5705489.1"/>
    <property type="molecule type" value="Genomic_DNA"/>
</dbReference>
<evidence type="ECO:0000313" key="1">
    <source>
        <dbReference type="EMBL" id="KAK5705489.1"/>
    </source>
</evidence>
<protein>
    <recommendedName>
        <fullName evidence="3">Ipa protein</fullName>
    </recommendedName>
</protein>
<dbReference type="AlphaFoldDB" id="A0AAN7ZQ72"/>
<name>A0AAN7ZQ72_9PEZI</name>
<sequence length="547" mass="60969">MAAQYPLVIVPARQARLLINRQTATFAYYNHLIEEILILGSDSRARDNSGKKATKETADSIAKLTIAPKPLKASFCDVIAQADEQRSASEDYLQLLRSEPVVLDHAVNMMNWSRPELVPDDLGRVLPLFADKYLSIAFFEVMSSAVKIISTWDYIARLMRMRDGLDDKVKRPLIMQELSNTCHLEYRRAQAAFRRQVSSNFREAVNCFRRITTDGTSRIAIKGQPSDFTLSDPQLHYILRLCHPDTSHTSAAQWVQKLDDHNSQHADDCKRITEDQVLALGDLVIIVSFMHTLSTSLTMVPGSKKSGLLFTGRTAELNAELARYEAAADFGDHLVPTHNLLEPGVAASSLRALDEFVIEHAGTSLGSLYENMLDGCLGDIEKTFALVKSRLEVVDKTTYVPLPSEEPKTASFRAEQRREKEKTRPAEVKVYDITAIAPRQSEVAVVPPPRLKVKASVAAVFSTIFAKSEARGSVSWADFAAAMADVGFSVTPKGGSIYTFHAPESMGARSITLHRPHASEIEGYRLLILSRRLNRTFRWEAEAFEVD</sequence>
<comment type="caution">
    <text evidence="1">The sequence shown here is derived from an EMBL/GenBank/DDBJ whole genome shotgun (WGS) entry which is preliminary data.</text>
</comment>
<reference evidence="1" key="1">
    <citation type="submission" date="2023-08" db="EMBL/GenBank/DDBJ databases">
        <title>Black Yeasts Isolated from many extreme environments.</title>
        <authorList>
            <person name="Coleine C."/>
            <person name="Stajich J.E."/>
            <person name="Selbmann L."/>
        </authorList>
    </citation>
    <scope>NUCLEOTIDE SEQUENCE</scope>
    <source>
        <strain evidence="1">CCFEE 5810</strain>
    </source>
</reference>
<organism evidence="1 2">
    <name type="scientific">Elasticomyces elasticus</name>
    <dbReference type="NCBI Taxonomy" id="574655"/>
    <lineage>
        <taxon>Eukaryota</taxon>
        <taxon>Fungi</taxon>
        <taxon>Dikarya</taxon>
        <taxon>Ascomycota</taxon>
        <taxon>Pezizomycotina</taxon>
        <taxon>Dothideomycetes</taxon>
        <taxon>Dothideomycetidae</taxon>
        <taxon>Mycosphaerellales</taxon>
        <taxon>Teratosphaeriaceae</taxon>
        <taxon>Elasticomyces</taxon>
    </lineage>
</organism>
<evidence type="ECO:0000313" key="2">
    <source>
        <dbReference type="Proteomes" id="UP001310594"/>
    </source>
</evidence>